<protein>
    <submittedName>
        <fullName evidence="1">Uncharacterized protein</fullName>
    </submittedName>
</protein>
<accession>A0A4D5ZDD7</accession>
<dbReference type="EMBL" id="MK552140">
    <property type="protein sequence ID" value="QBX06719.1"/>
    <property type="molecule type" value="Genomic_DNA"/>
</dbReference>
<organism evidence="1 2">
    <name type="scientific">Burkholderia phage BcepSaruman</name>
    <dbReference type="NCBI Taxonomy" id="2530032"/>
    <lineage>
        <taxon>Viruses</taxon>
        <taxon>Duplodnaviria</taxon>
        <taxon>Heunggongvirae</taxon>
        <taxon>Uroviricota</taxon>
        <taxon>Caudoviricetes</taxon>
        <taxon>Sarumanvirus</taxon>
        <taxon>Sarumanvirus bcepsaruman</taxon>
    </lineage>
</organism>
<reference evidence="1 2" key="1">
    <citation type="submission" date="2019-02" db="EMBL/GenBank/DDBJ databases">
        <title>Complete genome sequence of Burkholderia cenocepacia phage BcepSaruman.</title>
        <authorList>
            <person name="Park K."/>
            <person name="Liu M."/>
            <person name="Gill J."/>
        </authorList>
    </citation>
    <scope>NUCLEOTIDE SEQUENCE [LARGE SCALE GENOMIC DNA]</scope>
</reference>
<sequence>MIDKFYEWLRGEILPELWEHYNLRRGPGPREIVGPVHCCVLVERPSGPFELMVLRQDDKAVRYATYLASLYAKYWIEKAPAPGPCRLRLHGVLARAAIINMDTSFSYEFDDGITIGGETPSTTTVTLTRTQR</sequence>
<proteinExistence type="predicted"/>
<name>A0A4D5ZDD7_9CAUD</name>
<evidence type="ECO:0000313" key="1">
    <source>
        <dbReference type="EMBL" id="QBX06719.1"/>
    </source>
</evidence>
<dbReference type="Proteomes" id="UP000296455">
    <property type="component" value="Segment"/>
</dbReference>
<keyword evidence="2" id="KW-1185">Reference proteome</keyword>
<gene>
    <name evidence="1" type="ORF">BcepSaruman_306</name>
</gene>
<evidence type="ECO:0000313" key="2">
    <source>
        <dbReference type="Proteomes" id="UP000296455"/>
    </source>
</evidence>